<proteinExistence type="predicted"/>
<dbReference type="InterPro" id="IPR041698">
    <property type="entry name" value="Methyltransf_25"/>
</dbReference>
<dbReference type="SUPFAM" id="SSF53335">
    <property type="entry name" value="S-adenosyl-L-methionine-dependent methyltransferases"/>
    <property type="match status" value="1"/>
</dbReference>
<evidence type="ECO:0000313" key="2">
    <source>
        <dbReference type="EMBL" id="AEE50359.1"/>
    </source>
</evidence>
<dbReference type="Gene3D" id="3.40.50.150">
    <property type="entry name" value="Vaccinia Virus protein VP39"/>
    <property type="match status" value="1"/>
</dbReference>
<accession>F4KXI8</accession>
<evidence type="ECO:0000313" key="3">
    <source>
        <dbReference type="Proteomes" id="UP000008461"/>
    </source>
</evidence>
<dbReference type="AlphaFoldDB" id="F4KXI8"/>
<dbReference type="GO" id="GO:0008168">
    <property type="term" value="F:methyltransferase activity"/>
    <property type="evidence" value="ECO:0007669"/>
    <property type="project" value="UniProtKB-KW"/>
</dbReference>
<keyword evidence="2" id="KW-0808">Transferase</keyword>
<dbReference type="eggNOG" id="COG2226">
    <property type="taxonomic scope" value="Bacteria"/>
</dbReference>
<dbReference type="RefSeq" id="WP_013764908.1">
    <property type="nucleotide sequence ID" value="NC_015510.1"/>
</dbReference>
<dbReference type="STRING" id="760192.Halhy_2486"/>
<dbReference type="CDD" id="cd02440">
    <property type="entry name" value="AdoMet_MTases"/>
    <property type="match status" value="1"/>
</dbReference>
<gene>
    <name evidence="2" type="ordered locus">Halhy_2486</name>
</gene>
<protein>
    <submittedName>
        <fullName evidence="2">Methyltransferase type 11</fullName>
    </submittedName>
</protein>
<dbReference type="EMBL" id="CP002691">
    <property type="protein sequence ID" value="AEE50359.1"/>
    <property type="molecule type" value="Genomic_DNA"/>
</dbReference>
<organism evidence="2 3">
    <name type="scientific">Haliscomenobacter hydrossis (strain ATCC 27775 / DSM 1100 / LMG 10767 / O)</name>
    <dbReference type="NCBI Taxonomy" id="760192"/>
    <lineage>
        <taxon>Bacteria</taxon>
        <taxon>Pseudomonadati</taxon>
        <taxon>Bacteroidota</taxon>
        <taxon>Saprospiria</taxon>
        <taxon>Saprospirales</taxon>
        <taxon>Haliscomenobacteraceae</taxon>
        <taxon>Haliscomenobacter</taxon>
    </lineage>
</organism>
<dbReference type="HOGENOM" id="CLU_084704_0_0_10"/>
<sequence>MSTLRKVISFLRNLGFIHLVDSLNYRYQSFANRKQNHAFKRENPAVALPPDYMLFEAFKLNYKSYFEGGKTTANWVVNILQKHKKLENITFLDWGCGPARVSRHLPTLLGAGNEVFGSDYNPTTIEWCTNNIPKVSFFLNGINPPLNFSAGKFDAILGISIFTHLSENKHHAWVEELHRVVKPGGVLLLTTQGVAYREKLMEQEKQVFDRGMLVVRTKAKEGHRVFSAFHPPTFVRQLFEPYFSILEHHEGEVVHWGIEQDYWVLQKKR</sequence>
<name>F4KXI8_HALH1</name>
<dbReference type="GO" id="GO:0032259">
    <property type="term" value="P:methylation"/>
    <property type="evidence" value="ECO:0007669"/>
    <property type="project" value="UniProtKB-KW"/>
</dbReference>
<dbReference type="Proteomes" id="UP000008461">
    <property type="component" value="Chromosome"/>
</dbReference>
<keyword evidence="3" id="KW-1185">Reference proteome</keyword>
<dbReference type="KEGG" id="hhy:Halhy_2486"/>
<reference evidence="2 3" key="1">
    <citation type="journal article" date="2011" name="Stand. Genomic Sci.">
        <title>Complete genome sequence of Haliscomenobacter hydrossis type strain (O).</title>
        <authorList>
            <consortium name="US DOE Joint Genome Institute (JGI-PGF)"/>
            <person name="Daligault H."/>
            <person name="Lapidus A."/>
            <person name="Zeytun A."/>
            <person name="Nolan M."/>
            <person name="Lucas S."/>
            <person name="Del Rio T.G."/>
            <person name="Tice H."/>
            <person name="Cheng J.F."/>
            <person name="Tapia R."/>
            <person name="Han C."/>
            <person name="Goodwin L."/>
            <person name="Pitluck S."/>
            <person name="Liolios K."/>
            <person name="Pagani I."/>
            <person name="Ivanova N."/>
            <person name="Huntemann M."/>
            <person name="Mavromatis K."/>
            <person name="Mikhailova N."/>
            <person name="Pati A."/>
            <person name="Chen A."/>
            <person name="Palaniappan K."/>
            <person name="Land M."/>
            <person name="Hauser L."/>
            <person name="Brambilla E.M."/>
            <person name="Rohde M."/>
            <person name="Verbarg S."/>
            <person name="Goker M."/>
            <person name="Bristow J."/>
            <person name="Eisen J.A."/>
            <person name="Markowitz V."/>
            <person name="Hugenholtz P."/>
            <person name="Kyrpides N.C."/>
            <person name="Klenk H.P."/>
            <person name="Woyke T."/>
        </authorList>
    </citation>
    <scope>NUCLEOTIDE SEQUENCE [LARGE SCALE GENOMIC DNA]</scope>
    <source>
        <strain evidence="3">ATCC 27775 / DSM 1100 / LMG 10767 / O</strain>
    </source>
</reference>
<reference key="2">
    <citation type="submission" date="2011-04" db="EMBL/GenBank/DDBJ databases">
        <title>Complete sequence of chromosome of Haliscomenobacter hydrossis DSM 1100.</title>
        <authorList>
            <consortium name="US DOE Joint Genome Institute (JGI-PGF)"/>
            <person name="Lucas S."/>
            <person name="Han J."/>
            <person name="Lapidus A."/>
            <person name="Bruce D."/>
            <person name="Goodwin L."/>
            <person name="Pitluck S."/>
            <person name="Peters L."/>
            <person name="Kyrpides N."/>
            <person name="Mavromatis K."/>
            <person name="Ivanova N."/>
            <person name="Ovchinnikova G."/>
            <person name="Pagani I."/>
            <person name="Daligault H."/>
            <person name="Detter J.C."/>
            <person name="Han C."/>
            <person name="Land M."/>
            <person name="Hauser L."/>
            <person name="Markowitz V."/>
            <person name="Cheng J.-F."/>
            <person name="Hugenholtz P."/>
            <person name="Woyke T."/>
            <person name="Wu D."/>
            <person name="Verbarg S."/>
            <person name="Frueling A."/>
            <person name="Brambilla E."/>
            <person name="Klenk H.-P."/>
            <person name="Eisen J.A."/>
        </authorList>
    </citation>
    <scope>NUCLEOTIDE SEQUENCE</scope>
    <source>
        <strain>DSM 1100</strain>
    </source>
</reference>
<dbReference type="Pfam" id="PF13649">
    <property type="entry name" value="Methyltransf_25"/>
    <property type="match status" value="1"/>
</dbReference>
<feature type="domain" description="Methyltransferase" evidence="1">
    <location>
        <begin position="92"/>
        <end position="185"/>
    </location>
</feature>
<keyword evidence="2" id="KW-0489">Methyltransferase</keyword>
<dbReference type="InterPro" id="IPR029063">
    <property type="entry name" value="SAM-dependent_MTases_sf"/>
</dbReference>
<evidence type="ECO:0000259" key="1">
    <source>
        <dbReference type="Pfam" id="PF13649"/>
    </source>
</evidence>